<sequence length="118" mass="13287">MVSAGLAGGSPHMVSASITALTRLLYEFRARLKQEVVVDLVETMDLFLTSANREIVRSVLGFVKVCVISLSTELMLPRLKTLVPNLIVWSHEHKAQFKAKVKHILERMIRRFGADLIE</sequence>
<proteinExistence type="predicted"/>
<evidence type="ECO:0000313" key="1">
    <source>
        <dbReference type="EMBL" id="KAK5275322.1"/>
    </source>
</evidence>
<reference evidence="1 2" key="1">
    <citation type="submission" date="2023-08" db="EMBL/GenBank/DDBJ databases">
        <title>Black Yeasts Isolated from many extreme environments.</title>
        <authorList>
            <person name="Coleine C."/>
            <person name="Stajich J.E."/>
            <person name="Selbmann L."/>
        </authorList>
    </citation>
    <scope>NUCLEOTIDE SEQUENCE [LARGE SCALE GENOMIC DNA]</scope>
    <source>
        <strain evidence="1 2">CCFEE 536</strain>
    </source>
</reference>
<dbReference type="InterPro" id="IPR016024">
    <property type="entry name" value="ARM-type_fold"/>
</dbReference>
<dbReference type="PANTHER" id="PTHR48287">
    <property type="entry name" value="ARM REPEAT SUPERFAMILY PROTEIN"/>
    <property type="match status" value="1"/>
</dbReference>
<dbReference type="Proteomes" id="UP001357485">
    <property type="component" value="Unassembled WGS sequence"/>
</dbReference>
<feature type="non-terminal residue" evidence="1">
    <location>
        <position position="118"/>
    </location>
</feature>
<keyword evidence="2" id="KW-1185">Reference proteome</keyword>
<evidence type="ECO:0000313" key="2">
    <source>
        <dbReference type="Proteomes" id="UP001357485"/>
    </source>
</evidence>
<comment type="caution">
    <text evidence="1">The sequence shown here is derived from an EMBL/GenBank/DDBJ whole genome shotgun (WGS) entry which is preliminary data.</text>
</comment>
<organism evidence="1 2">
    <name type="scientific">Cryomyces antarcticus</name>
    <dbReference type="NCBI Taxonomy" id="329879"/>
    <lineage>
        <taxon>Eukaryota</taxon>
        <taxon>Fungi</taxon>
        <taxon>Dikarya</taxon>
        <taxon>Ascomycota</taxon>
        <taxon>Pezizomycotina</taxon>
        <taxon>Dothideomycetes</taxon>
        <taxon>Dothideomycetes incertae sedis</taxon>
        <taxon>Cryomyces</taxon>
    </lineage>
</organism>
<gene>
    <name evidence="1" type="primary">RRP12_3</name>
    <name evidence="1" type="ORF">LTR16_012575</name>
</gene>
<protein>
    <submittedName>
        <fullName evidence="1">Pre-rRNA processing protein</fullName>
    </submittedName>
</protein>
<dbReference type="PANTHER" id="PTHR48287:SF1">
    <property type="entry name" value="ARM REPEAT SUPERFAMILY PROTEIN"/>
    <property type="match status" value="1"/>
</dbReference>
<dbReference type="EMBL" id="JAVRRA010004714">
    <property type="protein sequence ID" value="KAK5275322.1"/>
    <property type="molecule type" value="Genomic_DNA"/>
</dbReference>
<dbReference type="SUPFAM" id="SSF48371">
    <property type="entry name" value="ARM repeat"/>
    <property type="match status" value="1"/>
</dbReference>
<dbReference type="InterPro" id="IPR052087">
    <property type="entry name" value="RRP12"/>
</dbReference>
<accession>A0ABR0M0P4</accession>
<name>A0ABR0M0P4_9PEZI</name>